<evidence type="ECO:0000256" key="1">
    <source>
        <dbReference type="ARBA" id="ARBA00023015"/>
    </source>
</evidence>
<protein>
    <recommendedName>
        <fullName evidence="5">RNA polymerase sigma factor</fullName>
    </recommendedName>
</protein>
<dbReference type="PANTHER" id="PTHR43133">
    <property type="entry name" value="RNA POLYMERASE ECF-TYPE SIGMA FACTO"/>
    <property type="match status" value="1"/>
</dbReference>
<keyword evidence="2 5" id="KW-0731">Sigma factor</keyword>
<dbReference type="NCBIfam" id="TIGR02937">
    <property type="entry name" value="sigma70-ECF"/>
    <property type="match status" value="1"/>
</dbReference>
<proteinExistence type="inferred from homology"/>
<dbReference type="InterPro" id="IPR039425">
    <property type="entry name" value="RNA_pol_sigma-70-like"/>
</dbReference>
<dbReference type="Gene3D" id="1.10.1740.10">
    <property type="match status" value="1"/>
</dbReference>
<evidence type="ECO:0000259" key="6">
    <source>
        <dbReference type="Pfam" id="PF04542"/>
    </source>
</evidence>
<dbReference type="Proteomes" id="UP001618531">
    <property type="component" value="Unassembled WGS sequence"/>
</dbReference>
<gene>
    <name evidence="7" type="ORF">ACINKY_10910</name>
</gene>
<dbReference type="PANTHER" id="PTHR43133:SF8">
    <property type="entry name" value="RNA POLYMERASE SIGMA FACTOR HI_1459-RELATED"/>
    <property type="match status" value="1"/>
</dbReference>
<dbReference type="InterPro" id="IPR014284">
    <property type="entry name" value="RNA_pol_sigma-70_dom"/>
</dbReference>
<evidence type="ECO:0000256" key="2">
    <source>
        <dbReference type="ARBA" id="ARBA00023082"/>
    </source>
</evidence>
<dbReference type="PROSITE" id="PS01063">
    <property type="entry name" value="SIGMA70_ECF"/>
    <property type="match status" value="1"/>
</dbReference>
<keyword evidence="8" id="KW-1185">Reference proteome</keyword>
<reference evidence="7 8" key="1">
    <citation type="submission" date="2024-11" db="EMBL/GenBank/DDBJ databases">
        <title>Identification and Characterization of a Novel Fosfomycin Bacillithiol Transferase FosB8 in Paenibacillus illinoisensis.</title>
        <authorList>
            <person name="Lu W."/>
        </authorList>
    </citation>
    <scope>NUCLEOTIDE SEQUENCE [LARGE SCALE GENOMIC DNA]</scope>
    <source>
        <strain evidence="7 8">WP77</strain>
    </source>
</reference>
<evidence type="ECO:0000256" key="5">
    <source>
        <dbReference type="RuleBase" id="RU000716"/>
    </source>
</evidence>
<dbReference type="InterPro" id="IPR007627">
    <property type="entry name" value="RNA_pol_sigma70_r2"/>
</dbReference>
<accession>A0ABW8HST4</accession>
<comment type="similarity">
    <text evidence="5">Belongs to the sigma-70 factor family. ECF subfamily.</text>
</comment>
<dbReference type="SUPFAM" id="SSF88946">
    <property type="entry name" value="Sigma2 domain of RNA polymerase sigma factors"/>
    <property type="match status" value="1"/>
</dbReference>
<keyword evidence="3 5" id="KW-0238">DNA-binding</keyword>
<organism evidence="7 8">
    <name type="scientific">Paenibacillus illinoisensis</name>
    <dbReference type="NCBI Taxonomy" id="59845"/>
    <lineage>
        <taxon>Bacteria</taxon>
        <taxon>Bacillati</taxon>
        <taxon>Bacillota</taxon>
        <taxon>Bacilli</taxon>
        <taxon>Bacillales</taxon>
        <taxon>Paenibacillaceae</taxon>
        <taxon>Paenibacillus</taxon>
    </lineage>
</organism>
<feature type="domain" description="RNA polymerase sigma-70 region 2" evidence="6">
    <location>
        <begin position="13"/>
        <end position="80"/>
    </location>
</feature>
<evidence type="ECO:0000313" key="7">
    <source>
        <dbReference type="EMBL" id="MFK0522702.1"/>
    </source>
</evidence>
<name>A0ABW8HST4_9BACL</name>
<dbReference type="RefSeq" id="WP_402874555.1">
    <property type="nucleotide sequence ID" value="NZ_JBIYSL010000002.1"/>
</dbReference>
<evidence type="ECO:0000256" key="3">
    <source>
        <dbReference type="ARBA" id="ARBA00023125"/>
    </source>
</evidence>
<dbReference type="InterPro" id="IPR000838">
    <property type="entry name" value="RNA_pol_sigma70_ECF_CS"/>
</dbReference>
<dbReference type="Pfam" id="PF04542">
    <property type="entry name" value="Sigma70_r2"/>
    <property type="match status" value="1"/>
</dbReference>
<keyword evidence="4 5" id="KW-0804">Transcription</keyword>
<evidence type="ECO:0000256" key="4">
    <source>
        <dbReference type="ARBA" id="ARBA00023163"/>
    </source>
</evidence>
<keyword evidence="1 5" id="KW-0805">Transcription regulation</keyword>
<dbReference type="EMBL" id="JBIYSL010000002">
    <property type="protein sequence ID" value="MFK0522702.1"/>
    <property type="molecule type" value="Genomic_DNA"/>
</dbReference>
<comment type="caution">
    <text evidence="7">The sequence shown here is derived from an EMBL/GenBank/DDBJ whole genome shotgun (WGS) entry which is preliminary data.</text>
</comment>
<sequence>MALEITRDEAGQLFTDYSKYIYRTALLLTRSETLADDITQETFIQVFKKFNTFDSTKPIKPWIYKISINTMRNMLRKQKWLTFVGYTPETADKELIEDMIIQNEESMQLWKEINQLSLKSREIFNTPLLC</sequence>
<dbReference type="InterPro" id="IPR013325">
    <property type="entry name" value="RNA_pol_sigma_r2"/>
</dbReference>
<evidence type="ECO:0000313" key="8">
    <source>
        <dbReference type="Proteomes" id="UP001618531"/>
    </source>
</evidence>